<dbReference type="Proteomes" id="UP001195769">
    <property type="component" value="Unassembled WGS sequence"/>
</dbReference>
<dbReference type="InterPro" id="IPR010730">
    <property type="entry name" value="HET"/>
</dbReference>
<organism evidence="2 3">
    <name type="scientific">Suillus fuscotomentosus</name>
    <dbReference type="NCBI Taxonomy" id="1912939"/>
    <lineage>
        <taxon>Eukaryota</taxon>
        <taxon>Fungi</taxon>
        <taxon>Dikarya</taxon>
        <taxon>Basidiomycota</taxon>
        <taxon>Agaricomycotina</taxon>
        <taxon>Agaricomycetes</taxon>
        <taxon>Agaricomycetidae</taxon>
        <taxon>Boletales</taxon>
        <taxon>Suillineae</taxon>
        <taxon>Suillaceae</taxon>
        <taxon>Suillus</taxon>
    </lineage>
</organism>
<evidence type="ECO:0000259" key="1">
    <source>
        <dbReference type="Pfam" id="PF06985"/>
    </source>
</evidence>
<feature type="domain" description="Heterokaryon incompatibility" evidence="1">
    <location>
        <begin position="22"/>
        <end position="162"/>
    </location>
</feature>
<proteinExistence type="predicted"/>
<dbReference type="GeneID" id="64667590"/>
<dbReference type="EMBL" id="JABBWK010000009">
    <property type="protein sequence ID" value="KAG1904766.1"/>
    <property type="molecule type" value="Genomic_DNA"/>
</dbReference>
<evidence type="ECO:0000313" key="3">
    <source>
        <dbReference type="Proteomes" id="UP001195769"/>
    </source>
</evidence>
<gene>
    <name evidence="2" type="ORF">F5891DRAFT_890986</name>
</gene>
<dbReference type="PANTHER" id="PTHR24148:SF64">
    <property type="entry name" value="HETEROKARYON INCOMPATIBILITY DOMAIN-CONTAINING PROTEIN"/>
    <property type="match status" value="1"/>
</dbReference>
<name>A0AAD4HQE4_9AGAM</name>
<evidence type="ECO:0000313" key="2">
    <source>
        <dbReference type="EMBL" id="KAG1904766.1"/>
    </source>
</evidence>
<dbReference type="RefSeq" id="XP_041230341.1">
    <property type="nucleotide sequence ID" value="XM_041373292.1"/>
</dbReference>
<dbReference type="InterPro" id="IPR052895">
    <property type="entry name" value="HetReg/Transcr_Mod"/>
</dbReference>
<dbReference type="Pfam" id="PF06985">
    <property type="entry name" value="HET"/>
    <property type="match status" value="1"/>
</dbReference>
<protein>
    <submittedName>
        <fullName evidence="2">Heterokaryon incompatibility protein-domain-containing protein</fullName>
    </submittedName>
</protein>
<keyword evidence="3" id="KW-1185">Reference proteome</keyword>
<accession>A0AAD4HQE4</accession>
<sequence>ARPRNCIRDRKLVDSASSVEPYIAISYGWDTRPSFKEWEGRRVTEQALHIADRLSKRTSYALWIDAICIGQDNEPVKMVELAKMADIYLGATAVLCLVPEIDQTTCRVVEHGTEMIDLDGFCALEHAGDTHRMYVFASQGSNKALHMLFSSRWWTRVWTLREAVLNRITFLVGEKEETITISDVLKISP</sequence>
<feature type="non-terminal residue" evidence="2">
    <location>
        <position position="189"/>
    </location>
</feature>
<comment type="caution">
    <text evidence="2">The sequence shown here is derived from an EMBL/GenBank/DDBJ whole genome shotgun (WGS) entry which is preliminary data.</text>
</comment>
<dbReference type="PANTHER" id="PTHR24148">
    <property type="entry name" value="ANKYRIN REPEAT DOMAIN-CONTAINING PROTEIN 39 HOMOLOG-RELATED"/>
    <property type="match status" value="1"/>
</dbReference>
<feature type="non-terminal residue" evidence="2">
    <location>
        <position position="1"/>
    </location>
</feature>
<dbReference type="AlphaFoldDB" id="A0AAD4HQE4"/>
<reference evidence="2" key="1">
    <citation type="journal article" date="2020" name="New Phytol.">
        <title>Comparative genomics reveals dynamic genome evolution in host specialist ectomycorrhizal fungi.</title>
        <authorList>
            <person name="Lofgren L.A."/>
            <person name="Nguyen N.H."/>
            <person name="Vilgalys R."/>
            <person name="Ruytinx J."/>
            <person name="Liao H.L."/>
            <person name="Branco S."/>
            <person name="Kuo A."/>
            <person name="LaButti K."/>
            <person name="Lipzen A."/>
            <person name="Andreopoulos W."/>
            <person name="Pangilinan J."/>
            <person name="Riley R."/>
            <person name="Hundley H."/>
            <person name="Na H."/>
            <person name="Barry K."/>
            <person name="Grigoriev I.V."/>
            <person name="Stajich J.E."/>
            <person name="Kennedy P.G."/>
        </authorList>
    </citation>
    <scope>NUCLEOTIDE SEQUENCE</scope>
    <source>
        <strain evidence="2">FC203</strain>
    </source>
</reference>